<dbReference type="OrthoDB" id="291762at2"/>
<gene>
    <name evidence="3" type="ORF">Poly51_56100</name>
</gene>
<dbReference type="Gene3D" id="2.130.10.10">
    <property type="entry name" value="YVTN repeat-like/Quinoprotein amine dehydrogenase"/>
    <property type="match status" value="1"/>
</dbReference>
<name>A0A5C6ECN7_9BACT</name>
<accession>A0A5C6ECN7</accession>
<dbReference type="RefSeq" id="WP_146461936.1">
    <property type="nucleotide sequence ID" value="NZ_SJPW01000008.1"/>
</dbReference>
<dbReference type="GO" id="GO:0042802">
    <property type="term" value="F:identical protein binding"/>
    <property type="evidence" value="ECO:0007669"/>
    <property type="project" value="InterPro"/>
</dbReference>
<evidence type="ECO:0000259" key="2">
    <source>
        <dbReference type="Pfam" id="PF03983"/>
    </source>
</evidence>
<dbReference type="Proteomes" id="UP000318288">
    <property type="component" value="Unassembled WGS sequence"/>
</dbReference>
<dbReference type="AlphaFoldDB" id="A0A5C6ECN7"/>
<dbReference type="EMBL" id="SJPW01000008">
    <property type="protein sequence ID" value="TWU46214.1"/>
    <property type="molecule type" value="Genomic_DNA"/>
</dbReference>
<dbReference type="InterPro" id="IPR015943">
    <property type="entry name" value="WD40/YVTN_repeat-like_dom_sf"/>
</dbReference>
<dbReference type="InterPro" id="IPR007131">
    <property type="entry name" value="SHD1"/>
</dbReference>
<protein>
    <recommendedName>
        <fullName evidence="2">SLA1 homology domain-containing protein</fullName>
    </recommendedName>
</protein>
<keyword evidence="4" id="KW-1185">Reference proteome</keyword>
<evidence type="ECO:0000256" key="1">
    <source>
        <dbReference type="SAM" id="MobiDB-lite"/>
    </source>
</evidence>
<dbReference type="Gene3D" id="2.30.30.700">
    <property type="entry name" value="SLA1 homology domain 1"/>
    <property type="match status" value="1"/>
</dbReference>
<dbReference type="GO" id="GO:0043130">
    <property type="term" value="F:ubiquitin binding"/>
    <property type="evidence" value="ECO:0007669"/>
    <property type="project" value="InterPro"/>
</dbReference>
<comment type="caution">
    <text evidence="3">The sequence shown here is derived from an EMBL/GenBank/DDBJ whole genome shotgun (WGS) entry which is preliminary data.</text>
</comment>
<evidence type="ECO:0000313" key="3">
    <source>
        <dbReference type="EMBL" id="TWU46214.1"/>
    </source>
</evidence>
<feature type="region of interest" description="Disordered" evidence="1">
    <location>
        <begin position="104"/>
        <end position="123"/>
    </location>
</feature>
<dbReference type="GO" id="GO:0030674">
    <property type="term" value="F:protein-macromolecule adaptor activity"/>
    <property type="evidence" value="ECO:0007669"/>
    <property type="project" value="InterPro"/>
</dbReference>
<sequence length="697" mass="76018">MSMRSICKTVMRTLLMLAAVTMVTVTMVLTQAIGQDGAMLADSSWVERLKGDDVRLWLDSTGMHVIEARLAGKSGDSVALKRLDGQTMSIPVNRLSRGDQQFIAASGGAAEQDSAEESPSPAKIPSTVRQFLSVQVDRVTSSASARDKTVNGVPWLSAMLPSSANPQPLAMDRSGKFVIVTSDGPGEDARSTGPSTSVVFDVENNVAVATIQWPATVRVLDYDPLSDLLLVGTLLPGVSTSRYSSTKKPEYSFLVAMAGLRSFRLAGIGYVDAAFFLRPEEIFATRSNYGNNNEMFSGGAVLGDRMLVHKFDRMCGVIIGQSKPLWSYPLVNEGTIAVSPDRRFFAASDNEVIGVVDASTGKMIRTLQTGDGQVRTILSFSTNGRQLAAIYSTRIEVWDLASSNRIAESSHKNVTGNLLPTAMTWIDNDNILLDRKWLYNLKTQNFIWEYSSINAVVTSRGWTMVDSHTDSAQLVAFDLPHSPASAAIADLATQPQAVVVDSSSPMQVLVDATPDLYNKLEKIATEVGKRSGWNLQKKADVSLIARVKQEPEPIEISVTTFATRTIDVGPPSGFGGSSGLGQFFPPSFRPPTFGPRSIQVPSRETPRPPRKIKFQPYYCELEIRKDGESVWNWRNGWRPGGSVSSPDTESEADLIKRLSVPNIEGMRTVFIPRRIVDEDDLIELGKSQLTDSGIVEH</sequence>
<proteinExistence type="predicted"/>
<reference evidence="3 4" key="1">
    <citation type="submission" date="2019-02" db="EMBL/GenBank/DDBJ databases">
        <title>Deep-cultivation of Planctomycetes and their phenomic and genomic characterization uncovers novel biology.</title>
        <authorList>
            <person name="Wiegand S."/>
            <person name="Jogler M."/>
            <person name="Boedeker C."/>
            <person name="Pinto D."/>
            <person name="Vollmers J."/>
            <person name="Rivas-Marin E."/>
            <person name="Kohn T."/>
            <person name="Peeters S.H."/>
            <person name="Heuer A."/>
            <person name="Rast P."/>
            <person name="Oberbeckmann S."/>
            <person name="Bunk B."/>
            <person name="Jeske O."/>
            <person name="Meyerdierks A."/>
            <person name="Storesund J.E."/>
            <person name="Kallscheuer N."/>
            <person name="Luecker S."/>
            <person name="Lage O.M."/>
            <person name="Pohl T."/>
            <person name="Merkel B.J."/>
            <person name="Hornburger P."/>
            <person name="Mueller R.-W."/>
            <person name="Bruemmer F."/>
            <person name="Labrenz M."/>
            <person name="Spormann A.M."/>
            <person name="Op Den Camp H."/>
            <person name="Overmann J."/>
            <person name="Amann R."/>
            <person name="Jetten M.S.M."/>
            <person name="Mascher T."/>
            <person name="Medema M.H."/>
            <person name="Devos D.P."/>
            <person name="Kaster A.-K."/>
            <person name="Ovreas L."/>
            <person name="Rohde M."/>
            <person name="Galperin M.Y."/>
            <person name="Jogler C."/>
        </authorList>
    </citation>
    <scope>NUCLEOTIDE SEQUENCE [LARGE SCALE GENOMIC DNA]</scope>
    <source>
        <strain evidence="3 4">Poly51</strain>
    </source>
</reference>
<dbReference type="GO" id="GO:0008092">
    <property type="term" value="F:cytoskeletal protein binding"/>
    <property type="evidence" value="ECO:0007669"/>
    <property type="project" value="InterPro"/>
</dbReference>
<feature type="domain" description="SLA1 homology" evidence="2">
    <location>
        <begin position="52"/>
        <end position="104"/>
    </location>
</feature>
<evidence type="ECO:0000313" key="4">
    <source>
        <dbReference type="Proteomes" id="UP000318288"/>
    </source>
</evidence>
<dbReference type="Pfam" id="PF03983">
    <property type="entry name" value="SHD1"/>
    <property type="match status" value="1"/>
</dbReference>
<organism evidence="3 4">
    <name type="scientific">Rubripirellula tenax</name>
    <dbReference type="NCBI Taxonomy" id="2528015"/>
    <lineage>
        <taxon>Bacteria</taxon>
        <taxon>Pseudomonadati</taxon>
        <taxon>Planctomycetota</taxon>
        <taxon>Planctomycetia</taxon>
        <taxon>Pirellulales</taxon>
        <taxon>Pirellulaceae</taxon>
        <taxon>Rubripirellula</taxon>
    </lineage>
</organism>
<dbReference type="SUPFAM" id="SSF82171">
    <property type="entry name" value="DPP6 N-terminal domain-like"/>
    <property type="match status" value="1"/>
</dbReference>